<feature type="compositionally biased region" description="Basic and acidic residues" evidence="1">
    <location>
        <begin position="265"/>
        <end position="278"/>
    </location>
</feature>
<dbReference type="PANTHER" id="PTHR33929">
    <property type="entry name" value="MEMBRANE-ASSOCIATED KINASE REGULATOR 2-RELATED"/>
    <property type="match status" value="1"/>
</dbReference>
<feature type="compositionally biased region" description="Basic and acidic residues" evidence="1">
    <location>
        <begin position="319"/>
        <end position="328"/>
    </location>
</feature>
<feature type="compositionally biased region" description="Basic and acidic residues" evidence="1">
    <location>
        <begin position="134"/>
        <end position="143"/>
    </location>
</feature>
<dbReference type="GO" id="GO:0016301">
    <property type="term" value="F:kinase activity"/>
    <property type="evidence" value="ECO:0007669"/>
    <property type="project" value="UniProtKB-KW"/>
</dbReference>
<reference evidence="3" key="1">
    <citation type="submission" date="2024-07" db="EMBL/GenBank/DDBJ databases">
        <title>Two chromosome-level genome assemblies of Korean endemic species Abeliophyllum distichum and Forsythia ovata (Oleaceae).</title>
        <authorList>
            <person name="Jang H."/>
        </authorList>
    </citation>
    <scope>NUCLEOTIDE SEQUENCE [LARGE SCALE GENOMIC DNA]</scope>
</reference>
<dbReference type="Proteomes" id="UP001604336">
    <property type="component" value="Unassembled WGS sequence"/>
</dbReference>
<gene>
    <name evidence="2" type="ORF">Adt_01186</name>
</gene>
<dbReference type="AlphaFoldDB" id="A0ABD1VS90"/>
<proteinExistence type="predicted"/>
<comment type="caution">
    <text evidence="2">The sequence shown here is derived from an EMBL/GenBank/DDBJ whole genome shotgun (WGS) entry which is preliminary data.</text>
</comment>
<evidence type="ECO:0000313" key="2">
    <source>
        <dbReference type="EMBL" id="KAL2540208.1"/>
    </source>
</evidence>
<dbReference type="PANTHER" id="PTHR33929:SF10">
    <property type="entry name" value="MEMBRANE-ASSOCIATED KINASE REGULATOR 2-RELATED"/>
    <property type="match status" value="1"/>
</dbReference>
<feature type="region of interest" description="Disordered" evidence="1">
    <location>
        <begin position="115"/>
        <end position="143"/>
    </location>
</feature>
<dbReference type="InterPro" id="IPR039619">
    <property type="entry name" value="MAKR2/5"/>
</dbReference>
<sequence>MESLSILKFWRNVTGADVSSVGDSFRNNSDEETDDEESFFDLVFKSPDSTINEENKPSRKEFHFVESPRDVFMSEKNFAFDSDTKLMSSPISLLKTGPMFKVFMLGFRKASKLEKSESGDELPASPSTRFSRPSKNEQSKRFNVKCKSEEVPVAPVFTRDNSLRSKLVKDSSDETSMEAKSKQSVPKYLKLIKPLYVKISKRQNEKSKFSKSVTPLSSPMTAPVNLSPMKLSESSRVGSFKIVNKHLGKSRSASGAVGLSSSPISRRDGSLMQQHEDGIQGAILHCKNSYNASSKEFSQLSRSASDPSNQKPIHPGRNSWEEQKRCSI</sequence>
<name>A0ABD1VS90_9LAMI</name>
<feature type="compositionally biased region" description="Polar residues" evidence="1">
    <location>
        <begin position="294"/>
        <end position="311"/>
    </location>
</feature>
<organism evidence="2 3">
    <name type="scientific">Abeliophyllum distichum</name>
    <dbReference type="NCBI Taxonomy" id="126358"/>
    <lineage>
        <taxon>Eukaryota</taxon>
        <taxon>Viridiplantae</taxon>
        <taxon>Streptophyta</taxon>
        <taxon>Embryophyta</taxon>
        <taxon>Tracheophyta</taxon>
        <taxon>Spermatophyta</taxon>
        <taxon>Magnoliopsida</taxon>
        <taxon>eudicotyledons</taxon>
        <taxon>Gunneridae</taxon>
        <taxon>Pentapetalae</taxon>
        <taxon>asterids</taxon>
        <taxon>lamiids</taxon>
        <taxon>Lamiales</taxon>
        <taxon>Oleaceae</taxon>
        <taxon>Forsythieae</taxon>
        <taxon>Abeliophyllum</taxon>
    </lineage>
</organism>
<feature type="region of interest" description="Disordered" evidence="1">
    <location>
        <begin position="294"/>
        <end position="328"/>
    </location>
</feature>
<keyword evidence="3" id="KW-1185">Reference proteome</keyword>
<keyword evidence="2" id="KW-0808">Transferase</keyword>
<protein>
    <submittedName>
        <fullName evidence="2">Membrane-associated kinase regulator 2</fullName>
    </submittedName>
</protein>
<evidence type="ECO:0000313" key="3">
    <source>
        <dbReference type="Proteomes" id="UP001604336"/>
    </source>
</evidence>
<accession>A0ABD1VS90</accession>
<evidence type="ECO:0000256" key="1">
    <source>
        <dbReference type="SAM" id="MobiDB-lite"/>
    </source>
</evidence>
<feature type="region of interest" description="Disordered" evidence="1">
    <location>
        <begin position="251"/>
        <end position="278"/>
    </location>
</feature>
<dbReference type="EMBL" id="JBFOLK010000001">
    <property type="protein sequence ID" value="KAL2540208.1"/>
    <property type="molecule type" value="Genomic_DNA"/>
</dbReference>
<keyword evidence="2" id="KW-0418">Kinase</keyword>